<dbReference type="GO" id="GO:0031012">
    <property type="term" value="C:extracellular matrix"/>
    <property type="evidence" value="ECO:0007669"/>
    <property type="project" value="TreeGrafter"/>
</dbReference>
<dbReference type="RefSeq" id="XP_028967050.1">
    <property type="nucleotide sequence ID" value="XM_029111217.1"/>
</dbReference>
<dbReference type="SUPFAM" id="SSF82153">
    <property type="entry name" value="FAS1 domain"/>
    <property type="match status" value="3"/>
</dbReference>
<feature type="domain" description="FAS1" evidence="2">
    <location>
        <begin position="345"/>
        <end position="496"/>
    </location>
</feature>
<feature type="transmembrane region" description="Helical" evidence="1">
    <location>
        <begin position="12"/>
        <end position="39"/>
    </location>
</feature>
<keyword evidence="1" id="KW-1133">Transmembrane helix</keyword>
<organism evidence="3 4">
    <name type="scientific">Galendromus occidentalis</name>
    <name type="common">western predatory mite</name>
    <dbReference type="NCBI Taxonomy" id="34638"/>
    <lineage>
        <taxon>Eukaryota</taxon>
        <taxon>Metazoa</taxon>
        <taxon>Ecdysozoa</taxon>
        <taxon>Arthropoda</taxon>
        <taxon>Chelicerata</taxon>
        <taxon>Arachnida</taxon>
        <taxon>Acari</taxon>
        <taxon>Parasitiformes</taxon>
        <taxon>Mesostigmata</taxon>
        <taxon>Gamasina</taxon>
        <taxon>Phytoseioidea</taxon>
        <taxon>Phytoseiidae</taxon>
        <taxon>Typhlodrominae</taxon>
        <taxon>Galendromus</taxon>
    </lineage>
</organism>
<dbReference type="GO" id="GO:0050839">
    <property type="term" value="F:cell adhesion molecule binding"/>
    <property type="evidence" value="ECO:0007669"/>
    <property type="project" value="TreeGrafter"/>
</dbReference>
<accession>A0AAJ7WHE3</accession>
<sequence length="673" mass="75324">MINVDLVADSYSIIGVMINVVVLMKSIALIVLLGLVGLARGDLIQLLGKEAELSIFKESLYGATWLSFVQDDGKITVFAPTNHAIELFDRLEFERQAEAHKKSFLRNFFVQARIRTEELPDRSGSFQKASPLFYTKKWEDGQEKVYVNEAQIIRQAAGTEDITIYLIDRVPNFKQFENVPPSAKDLLKDLDKLFGLKGLSVDGFRSRVEKLKLWDLFATQRGTFFFPMIESPDSRLTEEIVQAHVIPGKVLFTPHFQHERFFTATRGEGGRRFQISLVNETDNHISNQLNDRSFIPVLVKSTSVGNKPGEKTSIVSRLHLANVPVENGVVHFIGAPLGFPTKSVWDYLQNEKESLNRFNNFVDIVRNSVEFKNELRRADRKTLFIPSNHAISVLPADVWSQYKSNQSELTKLLKYHLVQGQTITEDSLRSSSSYSPTFTAANVPIVVREIQCTSGCTFNSGANRSILVECAGVNATVLSSDIGVSDGVIHIIDRVLGAPSHSLGWKLQNEEPLATTQAVATKGHWNKKLDNPNSHFTLFAPNNYAWRQISKSDYNRLVRQPSELHDQAAGIMNRHLVNSQLSRDELLKLSELRTVRGDTIRLSHDNDQIKLAWGSRQCSVLNSDIHATNGVIHIIDCVLMESDDLVSTARAVSSSISVVLAGVVAAIFFIGRH</sequence>
<dbReference type="GeneID" id="100899647"/>
<dbReference type="GO" id="GO:0007155">
    <property type="term" value="P:cell adhesion"/>
    <property type="evidence" value="ECO:0007669"/>
    <property type="project" value="TreeGrafter"/>
</dbReference>
<dbReference type="GO" id="GO:0005615">
    <property type="term" value="C:extracellular space"/>
    <property type="evidence" value="ECO:0007669"/>
    <property type="project" value="TreeGrafter"/>
</dbReference>
<dbReference type="Proteomes" id="UP000694867">
    <property type="component" value="Unplaced"/>
</dbReference>
<proteinExistence type="predicted"/>
<dbReference type="Gene3D" id="2.30.180.10">
    <property type="entry name" value="FAS1 domain"/>
    <property type="match status" value="3"/>
</dbReference>
<protein>
    <submittedName>
        <fullName evidence="4">Fasciclin-1</fullName>
    </submittedName>
</protein>
<dbReference type="PANTHER" id="PTHR10900">
    <property type="entry name" value="PERIOSTIN-RELATED"/>
    <property type="match status" value="1"/>
</dbReference>
<dbReference type="InterPro" id="IPR000782">
    <property type="entry name" value="FAS1_domain"/>
</dbReference>
<keyword evidence="1" id="KW-0812">Transmembrane</keyword>
<gene>
    <name evidence="4" type="primary">LOC100899647</name>
</gene>
<feature type="transmembrane region" description="Helical" evidence="1">
    <location>
        <begin position="651"/>
        <end position="671"/>
    </location>
</feature>
<dbReference type="PANTHER" id="PTHR10900:SF77">
    <property type="entry name" value="FI19380P1"/>
    <property type="match status" value="1"/>
</dbReference>
<dbReference type="AlphaFoldDB" id="A0AAJ7WHE3"/>
<evidence type="ECO:0000256" key="1">
    <source>
        <dbReference type="SAM" id="Phobius"/>
    </source>
</evidence>
<dbReference type="PROSITE" id="PS50213">
    <property type="entry name" value="FAS1"/>
    <property type="match status" value="3"/>
</dbReference>
<reference evidence="4" key="1">
    <citation type="submission" date="2025-08" db="UniProtKB">
        <authorList>
            <consortium name="RefSeq"/>
        </authorList>
    </citation>
    <scope>IDENTIFICATION</scope>
</reference>
<dbReference type="CTD" id="42025"/>
<dbReference type="Pfam" id="PF02469">
    <property type="entry name" value="Fasciclin"/>
    <property type="match status" value="3"/>
</dbReference>
<feature type="domain" description="FAS1" evidence="2">
    <location>
        <begin position="40"/>
        <end position="171"/>
    </location>
</feature>
<dbReference type="InterPro" id="IPR050904">
    <property type="entry name" value="Adhesion/Biosynth-related"/>
</dbReference>
<name>A0AAJ7WHE3_9ACAR</name>
<feature type="domain" description="FAS1" evidence="2">
    <location>
        <begin position="500"/>
        <end position="639"/>
    </location>
</feature>
<keyword evidence="1" id="KW-0472">Membrane</keyword>
<keyword evidence="3" id="KW-1185">Reference proteome</keyword>
<dbReference type="KEGG" id="goe:100899647"/>
<evidence type="ECO:0000259" key="2">
    <source>
        <dbReference type="PROSITE" id="PS50213"/>
    </source>
</evidence>
<dbReference type="GO" id="GO:0030198">
    <property type="term" value="P:extracellular matrix organization"/>
    <property type="evidence" value="ECO:0007669"/>
    <property type="project" value="TreeGrafter"/>
</dbReference>
<evidence type="ECO:0000313" key="3">
    <source>
        <dbReference type="Proteomes" id="UP000694867"/>
    </source>
</evidence>
<evidence type="ECO:0000313" key="4">
    <source>
        <dbReference type="RefSeq" id="XP_028967050.1"/>
    </source>
</evidence>
<dbReference type="InterPro" id="IPR036378">
    <property type="entry name" value="FAS1_dom_sf"/>
</dbReference>
<dbReference type="SMART" id="SM00554">
    <property type="entry name" value="FAS1"/>
    <property type="match status" value="4"/>
</dbReference>